<organism evidence="1 2">
    <name type="scientific">Bauhinia variegata</name>
    <name type="common">Purple orchid tree</name>
    <name type="synonym">Phanera variegata</name>
    <dbReference type="NCBI Taxonomy" id="167791"/>
    <lineage>
        <taxon>Eukaryota</taxon>
        <taxon>Viridiplantae</taxon>
        <taxon>Streptophyta</taxon>
        <taxon>Embryophyta</taxon>
        <taxon>Tracheophyta</taxon>
        <taxon>Spermatophyta</taxon>
        <taxon>Magnoliopsida</taxon>
        <taxon>eudicotyledons</taxon>
        <taxon>Gunneridae</taxon>
        <taxon>Pentapetalae</taxon>
        <taxon>rosids</taxon>
        <taxon>fabids</taxon>
        <taxon>Fabales</taxon>
        <taxon>Fabaceae</taxon>
        <taxon>Cercidoideae</taxon>
        <taxon>Cercideae</taxon>
        <taxon>Bauhiniinae</taxon>
        <taxon>Bauhinia</taxon>
    </lineage>
</organism>
<name>A0ACB9P9R6_BAUVA</name>
<reference evidence="1 2" key="1">
    <citation type="journal article" date="2022" name="DNA Res.">
        <title>Chromosomal-level genome assembly of the orchid tree Bauhinia variegata (Leguminosae; Cercidoideae) supports the allotetraploid origin hypothesis of Bauhinia.</title>
        <authorList>
            <person name="Zhong Y."/>
            <person name="Chen Y."/>
            <person name="Zheng D."/>
            <person name="Pang J."/>
            <person name="Liu Y."/>
            <person name="Luo S."/>
            <person name="Meng S."/>
            <person name="Qian L."/>
            <person name="Wei D."/>
            <person name="Dai S."/>
            <person name="Zhou R."/>
        </authorList>
    </citation>
    <scope>NUCLEOTIDE SEQUENCE [LARGE SCALE GENOMIC DNA]</scope>
    <source>
        <strain evidence="1">BV-YZ2020</strain>
    </source>
</reference>
<dbReference type="EMBL" id="CM039430">
    <property type="protein sequence ID" value="KAI4345086.1"/>
    <property type="molecule type" value="Genomic_DNA"/>
</dbReference>
<protein>
    <submittedName>
        <fullName evidence="1">Uncharacterized protein</fullName>
    </submittedName>
</protein>
<evidence type="ECO:0000313" key="1">
    <source>
        <dbReference type="EMBL" id="KAI4345086.1"/>
    </source>
</evidence>
<proteinExistence type="predicted"/>
<comment type="caution">
    <text evidence="1">The sequence shown here is derived from an EMBL/GenBank/DDBJ whole genome shotgun (WGS) entry which is preliminary data.</text>
</comment>
<gene>
    <name evidence="1" type="ORF">L6164_012250</name>
</gene>
<accession>A0ACB9P9R6</accession>
<dbReference type="Proteomes" id="UP000828941">
    <property type="component" value="Chromosome 5"/>
</dbReference>
<evidence type="ECO:0000313" key="2">
    <source>
        <dbReference type="Proteomes" id="UP000828941"/>
    </source>
</evidence>
<sequence>MPIEMPQGLPFSVDTWTPSSKRKRHHFLTHAHKDHSSGIFSHSSFPIYCTRFTKTLILQHYPQLDDLLFLDIEVGQSTIIDDPDGAFTVTAFDGNHCPGAVMFLFEGKFGNILHTGDCRLSPECLQNLPDKYIRKKGKSSDYQLDCVFLDCTFGTFSQRMPSKHSATQQVINCIWKHPDATRVYLACDLLGQEEILVNVSQTFGTKIYVDKANKPECFNSLLLSAPEILCEDPSSRFHVLDGFPRLYERATAKYLDAQANSEPKPLIIRPSTQWYACEAEFSEIDNSRKKRTHEAVKDQFGVWHVCYSMHSSKEELEWALQLLAPRWVVSTTPSCRATGLDYVKKHCCYPKVALNNSIWKLLDMTWETCSGTGALVKSVSCCPVLEETAQPRTQAQSPVKQYTDFEKLRALSLPCKSIPVTLFGKARLAFQDTSFSQGMCNNLPSHDLSTTISRDTKEKILNQVEDTEEKWEKSPESKKKSDQVEHPQSEDQEARLHKSASYLDVGSSGYSEGVRKLYRSMNVPVPQPLPSLVELVKSNKRAKRVF</sequence>
<keyword evidence="2" id="KW-1185">Reference proteome</keyword>